<dbReference type="RefSeq" id="WP_149690112.1">
    <property type="nucleotide sequence ID" value="NZ_SDPQ02000003.1"/>
</dbReference>
<organism evidence="3 4">
    <name type="scientific">Aeromicrobium ginsengisoli</name>
    <dbReference type="NCBI Taxonomy" id="363867"/>
    <lineage>
        <taxon>Bacteria</taxon>
        <taxon>Bacillati</taxon>
        <taxon>Actinomycetota</taxon>
        <taxon>Actinomycetes</taxon>
        <taxon>Propionibacteriales</taxon>
        <taxon>Nocardioidaceae</taxon>
        <taxon>Aeromicrobium</taxon>
    </lineage>
</organism>
<comment type="caution">
    <text evidence="3">The sequence shown here is derived from an EMBL/GenBank/DDBJ whole genome shotgun (WGS) entry which is preliminary data.</text>
</comment>
<dbReference type="PROSITE" id="PS51257">
    <property type="entry name" value="PROKAR_LIPOPROTEIN"/>
    <property type="match status" value="1"/>
</dbReference>
<feature type="signal peptide" evidence="2">
    <location>
        <begin position="1"/>
        <end position="21"/>
    </location>
</feature>
<name>A0A5M4FB02_9ACTN</name>
<evidence type="ECO:0000313" key="4">
    <source>
        <dbReference type="Proteomes" id="UP000380867"/>
    </source>
</evidence>
<feature type="compositionally biased region" description="Low complexity" evidence="1">
    <location>
        <begin position="28"/>
        <end position="55"/>
    </location>
</feature>
<proteinExistence type="predicted"/>
<reference evidence="3" key="1">
    <citation type="submission" date="2019-09" db="EMBL/GenBank/DDBJ databases">
        <authorList>
            <person name="Li J."/>
        </authorList>
    </citation>
    <scope>NUCLEOTIDE SEQUENCE [LARGE SCALE GENOMIC DNA]</scope>
    <source>
        <strain evidence="3">JCM 14732</strain>
    </source>
</reference>
<dbReference type="EMBL" id="SDPQ02000003">
    <property type="protein sequence ID" value="KAA1395447.1"/>
    <property type="molecule type" value="Genomic_DNA"/>
</dbReference>
<sequence>MHVSQMRVRLGVAAVAATLLAGCGGGSDDSPADTTKASSSAPAATSDAPAEPSTSGTFRVSGSLEGQGNLSEVVCVPVEGGIQVTAKFAASGKTGSLSVISGPAPSDHERGDSFTVKGDKILMFTRISADTLPYDIKDDGSKVTGSVTLAEMGDIAKPDVNDRKQVKLTVDIDCGT</sequence>
<gene>
    <name evidence="3" type="ORF">ESP70_014920</name>
</gene>
<protein>
    <recommendedName>
        <fullName evidence="5">Lipoprotein LpqH</fullName>
    </recommendedName>
</protein>
<dbReference type="OrthoDB" id="3748520at2"/>
<keyword evidence="4" id="KW-1185">Reference proteome</keyword>
<keyword evidence="2" id="KW-0732">Signal</keyword>
<evidence type="ECO:0000256" key="1">
    <source>
        <dbReference type="SAM" id="MobiDB-lite"/>
    </source>
</evidence>
<evidence type="ECO:0000313" key="3">
    <source>
        <dbReference type="EMBL" id="KAA1395447.1"/>
    </source>
</evidence>
<evidence type="ECO:0008006" key="5">
    <source>
        <dbReference type="Google" id="ProtNLM"/>
    </source>
</evidence>
<evidence type="ECO:0000256" key="2">
    <source>
        <dbReference type="SAM" id="SignalP"/>
    </source>
</evidence>
<feature type="region of interest" description="Disordered" evidence="1">
    <location>
        <begin position="25"/>
        <end position="62"/>
    </location>
</feature>
<accession>A0A5M4FB02</accession>
<dbReference type="Proteomes" id="UP000380867">
    <property type="component" value="Unassembled WGS sequence"/>
</dbReference>
<dbReference type="AlphaFoldDB" id="A0A5M4FB02"/>
<feature type="chain" id="PRO_5039429364" description="Lipoprotein LpqH" evidence="2">
    <location>
        <begin position="22"/>
        <end position="176"/>
    </location>
</feature>